<dbReference type="EMBL" id="SIRL01000001">
    <property type="protein sequence ID" value="TBN53085.1"/>
    <property type="molecule type" value="Genomic_DNA"/>
</dbReference>
<organism evidence="2 4">
    <name type="scientific">Paracoccus sediminis</name>
    <dbReference type="NCBI Taxonomy" id="1214787"/>
    <lineage>
        <taxon>Bacteria</taxon>
        <taxon>Pseudomonadati</taxon>
        <taxon>Pseudomonadota</taxon>
        <taxon>Alphaproteobacteria</taxon>
        <taxon>Rhodobacterales</taxon>
        <taxon>Paracoccaceae</taxon>
        <taxon>Paracoccus</taxon>
    </lineage>
</organism>
<evidence type="ECO:0000313" key="5">
    <source>
        <dbReference type="Proteomes" id="UP000292859"/>
    </source>
</evidence>
<dbReference type="OrthoDB" id="9813682at2"/>
<dbReference type="InterPro" id="IPR014729">
    <property type="entry name" value="Rossmann-like_a/b/a_fold"/>
</dbReference>
<proteinExistence type="predicted"/>
<name>A0A238UM77_9RHOB</name>
<reference evidence="4" key="2">
    <citation type="submission" date="2017-06" db="EMBL/GenBank/DDBJ databases">
        <authorList>
            <person name="Varghese N."/>
            <person name="Submissions S."/>
        </authorList>
    </citation>
    <scope>NUCLEOTIDE SEQUENCE [LARGE SCALE GENOMIC DNA]</scope>
    <source>
        <strain evidence="4">DSM 26170</strain>
    </source>
</reference>
<dbReference type="AlphaFoldDB" id="A0A238UM77"/>
<dbReference type="EMBL" id="FZNM01000001">
    <property type="protein sequence ID" value="SNR23216.1"/>
    <property type="molecule type" value="Genomic_DNA"/>
</dbReference>
<dbReference type="Pfam" id="PF00582">
    <property type="entry name" value="Usp"/>
    <property type="match status" value="1"/>
</dbReference>
<evidence type="ECO:0000313" key="4">
    <source>
        <dbReference type="Proteomes" id="UP000198409"/>
    </source>
</evidence>
<accession>A0A238UM77</accession>
<gene>
    <name evidence="3" type="ORF">EYF88_02490</name>
    <name evidence="2" type="ORF">SAMN06265378_101127</name>
</gene>
<dbReference type="Proteomes" id="UP000198409">
    <property type="component" value="Unassembled WGS sequence"/>
</dbReference>
<reference evidence="3 5" key="3">
    <citation type="submission" date="2019-02" db="EMBL/GenBank/DDBJ databases">
        <authorList>
            <person name="Zhang G."/>
        </authorList>
    </citation>
    <scope>NUCLEOTIDE SEQUENCE [LARGE SCALE GENOMIC DNA]</scope>
    <source>
        <strain evidence="3 5">CMB17</strain>
    </source>
</reference>
<evidence type="ECO:0000259" key="1">
    <source>
        <dbReference type="Pfam" id="PF00582"/>
    </source>
</evidence>
<dbReference type="RefSeq" id="WP_089386250.1">
    <property type="nucleotide sequence ID" value="NZ_FZNM01000001.1"/>
</dbReference>
<dbReference type="Proteomes" id="UP000292859">
    <property type="component" value="Unassembled WGS sequence"/>
</dbReference>
<dbReference type="Gene3D" id="3.40.50.620">
    <property type="entry name" value="HUPs"/>
    <property type="match status" value="1"/>
</dbReference>
<feature type="domain" description="UspA" evidence="1">
    <location>
        <begin position="1"/>
        <end position="96"/>
    </location>
</feature>
<evidence type="ECO:0000313" key="3">
    <source>
        <dbReference type="EMBL" id="TBN53085.1"/>
    </source>
</evidence>
<keyword evidence="5" id="KW-1185">Reference proteome</keyword>
<sequence length="151" mass="16731">MRKFLVMLDDSRESLNAMRFAAMRASNSGGAVTVLAVIPPNEIQHGFGVAEVMRAEAYERIEAHFEVFAKWMRMRPKVEPELVIREGDPAEQLLAHLNDDPEVGIVAIGLNSDKSVQNPLLTRLLRDAATLPCPITLVPADISKERLEAIT</sequence>
<protein>
    <submittedName>
        <fullName evidence="2 3">Universal stress protein</fullName>
    </submittedName>
</protein>
<evidence type="ECO:0000313" key="2">
    <source>
        <dbReference type="EMBL" id="SNR23216.1"/>
    </source>
</evidence>
<reference evidence="2" key="1">
    <citation type="submission" date="2017-06" db="EMBL/GenBank/DDBJ databases">
        <authorList>
            <person name="Kim H.J."/>
            <person name="Triplett B.A."/>
        </authorList>
    </citation>
    <scope>NUCLEOTIDE SEQUENCE [LARGE SCALE GENOMIC DNA]</scope>
    <source>
        <strain evidence="2">DSM 26170</strain>
    </source>
</reference>
<dbReference type="CDD" id="cd00293">
    <property type="entry name" value="USP-like"/>
    <property type="match status" value="1"/>
</dbReference>
<dbReference type="SUPFAM" id="SSF52402">
    <property type="entry name" value="Adenine nucleotide alpha hydrolases-like"/>
    <property type="match status" value="1"/>
</dbReference>
<dbReference type="InterPro" id="IPR006016">
    <property type="entry name" value="UspA"/>
</dbReference>